<feature type="region of interest" description="Disordered" evidence="5">
    <location>
        <begin position="857"/>
        <end position="893"/>
    </location>
</feature>
<dbReference type="AlphaFoldDB" id="A0A7T8HKG8"/>
<evidence type="ECO:0000313" key="8">
    <source>
        <dbReference type="Proteomes" id="UP000595437"/>
    </source>
</evidence>
<dbReference type="Pfam" id="PF00665">
    <property type="entry name" value="rve"/>
    <property type="match status" value="1"/>
</dbReference>
<evidence type="ECO:0000313" key="7">
    <source>
        <dbReference type="EMBL" id="QQP51724.1"/>
    </source>
</evidence>
<evidence type="ECO:0000256" key="3">
    <source>
        <dbReference type="ARBA" id="ARBA00022722"/>
    </source>
</evidence>
<dbReference type="Pfam" id="PF13456">
    <property type="entry name" value="RVT_3"/>
    <property type="match status" value="1"/>
</dbReference>
<dbReference type="GO" id="GO:0003676">
    <property type="term" value="F:nucleic acid binding"/>
    <property type="evidence" value="ECO:0007669"/>
    <property type="project" value="InterPro"/>
</dbReference>
<gene>
    <name evidence="7" type="ORF">FKW44_013162</name>
</gene>
<dbReference type="Gene3D" id="3.30.420.10">
    <property type="entry name" value="Ribonuclease H-like superfamily/Ribonuclease H"/>
    <property type="match status" value="2"/>
</dbReference>
<dbReference type="GO" id="GO:0042575">
    <property type="term" value="C:DNA polymerase complex"/>
    <property type="evidence" value="ECO:0007669"/>
    <property type="project" value="UniProtKB-ARBA"/>
</dbReference>
<evidence type="ECO:0000256" key="1">
    <source>
        <dbReference type="ARBA" id="ARBA00022679"/>
    </source>
</evidence>
<protein>
    <recommendedName>
        <fullName evidence="6">Integrase catalytic domain-containing protein</fullName>
    </recommendedName>
</protein>
<dbReference type="InterPro" id="IPR001584">
    <property type="entry name" value="Integrase_cat-core"/>
</dbReference>
<dbReference type="InterPro" id="IPR036397">
    <property type="entry name" value="RNaseH_sf"/>
</dbReference>
<reference evidence="8" key="1">
    <citation type="submission" date="2021-01" db="EMBL/GenBank/DDBJ databases">
        <title>Caligus Genome Assembly.</title>
        <authorList>
            <person name="Gallardo-Escarate C."/>
        </authorList>
    </citation>
    <scope>NUCLEOTIDE SEQUENCE [LARGE SCALE GENOMIC DNA]</scope>
</reference>
<dbReference type="SUPFAM" id="SSF56672">
    <property type="entry name" value="DNA/RNA polymerases"/>
    <property type="match status" value="1"/>
</dbReference>
<keyword evidence="8" id="KW-1185">Reference proteome</keyword>
<dbReference type="Gene3D" id="3.30.70.270">
    <property type="match status" value="1"/>
</dbReference>
<keyword evidence="2" id="KW-0548">Nucleotidyltransferase</keyword>
<dbReference type="Gene3D" id="3.10.10.10">
    <property type="entry name" value="HIV Type 1 Reverse Transcriptase, subunit A, domain 1"/>
    <property type="match status" value="1"/>
</dbReference>
<feature type="domain" description="Integrase catalytic" evidence="6">
    <location>
        <begin position="631"/>
        <end position="801"/>
    </location>
</feature>
<accession>A0A7T8HKG8</accession>
<keyword evidence="4" id="KW-0255">Endonuclease</keyword>
<dbReference type="PROSITE" id="PS50994">
    <property type="entry name" value="INTEGRASE"/>
    <property type="match status" value="1"/>
</dbReference>
<dbReference type="PANTHER" id="PTHR37984">
    <property type="entry name" value="PROTEIN CBG26694"/>
    <property type="match status" value="1"/>
</dbReference>
<sequence>VGRRMVWGLVDTGCTQTIIRAGVGESKVWTSKKTVMAIDGARVECLGEQDVTMVILGKERTVRCLVCQNLLEGVNIVLGNDVLGSLRVVIEGGVVSLGACAIQRSKVVESVEGDNYVVRFNGQKWVAEWKWESPPSLSNQIGQYSVKEEIQDKFNKEVSRWIESGWLLPSRVREGGVVPLMAVQQVKKGKVRPVLDFRELNEFVKCSGADADVCGEKIRKWRQFPINSCLIDLRDAYMQILVTPECSRITQVRFNGKQYELTRLGFGLNCAPQIMKSVLSFVLSREEEVFKATDHYYDDIIVNMDRISIEKVVDLLRRYGLEAKPHEKISETSVLGLEVFRAEDGKLRWRRPSGMDSDMNLKEKMTRRQVFSFCGKLVGHYPIAGWMRVATSVVKRACGEGPWNEVVKSGPIKMLQEMVEKARVSDPVGGIWRVNISGRMEIWCDASSIAHGAVLVRNGERVEDGAWIRKKEDGSHINLAELNAVVKGVNMALKWGAKQVVIKTDSATVHSWLSSARKGQKRLVVSGISEMLVKRRVALIYEVLSEYEVDWEVELVTSEKNIADSLTRVPKHWLIELKGPVCEMEEDIRRSHELHHRGVTNTLHFAKECLKKVPRDIVERVVKECDACNSIDPAPKAMAAGNLSVKENWDRLSVDVTHVGNHKFLTVVDCGPSRFAIWRHLERENEEEVCQRMGEIFSQMGPPSEILCDNGKTFRSKRFREMLEGWSVNIIFRCAYRPSGNGIVERNHRTIKAMAARTGKSINYSVFWYNTTPRSENSDIPQRKIFKRKWKNPFNESVTRRPGQDVYGNEFEKGDKVWVKPASAKCVDRWKRGTVTNVNSNASCDVDGVPRHVKDLRDASHESVEEEGTYIEPRTPRPVRMSRRPRRFDGFVL</sequence>
<dbReference type="InterPro" id="IPR050951">
    <property type="entry name" value="Retrovirus_Pol_polyprotein"/>
</dbReference>
<dbReference type="InterPro" id="IPR043128">
    <property type="entry name" value="Rev_trsase/Diguanyl_cyclase"/>
</dbReference>
<dbReference type="Pfam" id="PF23088">
    <property type="entry name" value="DUF7047"/>
    <property type="match status" value="1"/>
</dbReference>
<keyword evidence="3" id="KW-0540">Nuclease</keyword>
<dbReference type="PANTHER" id="PTHR37984:SF5">
    <property type="entry name" value="PROTEIN NYNRIN-LIKE"/>
    <property type="match status" value="1"/>
</dbReference>
<dbReference type="GO" id="GO:0004523">
    <property type="term" value="F:RNA-DNA hybrid ribonuclease activity"/>
    <property type="evidence" value="ECO:0007669"/>
    <property type="project" value="InterPro"/>
</dbReference>
<dbReference type="GO" id="GO:0015074">
    <property type="term" value="P:DNA integration"/>
    <property type="evidence" value="ECO:0007669"/>
    <property type="project" value="InterPro"/>
</dbReference>
<dbReference type="CDD" id="cd00303">
    <property type="entry name" value="retropepsin_like"/>
    <property type="match status" value="1"/>
</dbReference>
<feature type="non-terminal residue" evidence="7">
    <location>
        <position position="1"/>
    </location>
</feature>
<dbReference type="InterPro" id="IPR002156">
    <property type="entry name" value="RNaseH_domain"/>
</dbReference>
<keyword evidence="4" id="KW-0378">Hydrolase</keyword>
<dbReference type="InterPro" id="IPR021109">
    <property type="entry name" value="Peptidase_aspartic_dom_sf"/>
</dbReference>
<evidence type="ECO:0000259" key="6">
    <source>
        <dbReference type="PROSITE" id="PS50994"/>
    </source>
</evidence>
<evidence type="ECO:0000256" key="5">
    <source>
        <dbReference type="SAM" id="MobiDB-lite"/>
    </source>
</evidence>
<dbReference type="GO" id="GO:0016779">
    <property type="term" value="F:nucleotidyltransferase activity"/>
    <property type="evidence" value="ECO:0007669"/>
    <property type="project" value="UniProtKB-KW"/>
</dbReference>
<dbReference type="InterPro" id="IPR012337">
    <property type="entry name" value="RNaseH-like_sf"/>
</dbReference>
<name>A0A7T8HKG8_CALRO</name>
<evidence type="ECO:0000256" key="2">
    <source>
        <dbReference type="ARBA" id="ARBA00022695"/>
    </source>
</evidence>
<organism evidence="7 8">
    <name type="scientific">Caligus rogercresseyi</name>
    <name type="common">Sea louse</name>
    <dbReference type="NCBI Taxonomy" id="217165"/>
    <lineage>
        <taxon>Eukaryota</taxon>
        <taxon>Metazoa</taxon>
        <taxon>Ecdysozoa</taxon>
        <taxon>Arthropoda</taxon>
        <taxon>Crustacea</taxon>
        <taxon>Multicrustacea</taxon>
        <taxon>Hexanauplia</taxon>
        <taxon>Copepoda</taxon>
        <taxon>Siphonostomatoida</taxon>
        <taxon>Caligidae</taxon>
        <taxon>Caligus</taxon>
    </lineage>
</organism>
<dbReference type="GO" id="GO:0071897">
    <property type="term" value="P:DNA biosynthetic process"/>
    <property type="evidence" value="ECO:0007669"/>
    <property type="project" value="UniProtKB-ARBA"/>
</dbReference>
<proteinExistence type="predicted"/>
<dbReference type="SUPFAM" id="SSF50630">
    <property type="entry name" value="Acid proteases"/>
    <property type="match status" value="1"/>
</dbReference>
<dbReference type="Proteomes" id="UP000595437">
    <property type="component" value="Chromosome 8"/>
</dbReference>
<dbReference type="SUPFAM" id="SSF53098">
    <property type="entry name" value="Ribonuclease H-like"/>
    <property type="match status" value="1"/>
</dbReference>
<dbReference type="InterPro" id="IPR055475">
    <property type="entry name" value="DUF7047"/>
</dbReference>
<dbReference type="EMBL" id="CP045897">
    <property type="protein sequence ID" value="QQP51724.1"/>
    <property type="molecule type" value="Genomic_DNA"/>
</dbReference>
<dbReference type="InterPro" id="IPR043502">
    <property type="entry name" value="DNA/RNA_pol_sf"/>
</dbReference>
<keyword evidence="1" id="KW-0808">Transferase</keyword>
<dbReference type="OrthoDB" id="6378490at2759"/>
<evidence type="ECO:0000256" key="4">
    <source>
        <dbReference type="ARBA" id="ARBA00022759"/>
    </source>
</evidence>